<organism evidence="2 3">
    <name type="scientific">Enterovirga rhinocerotis</name>
    <dbReference type="NCBI Taxonomy" id="1339210"/>
    <lineage>
        <taxon>Bacteria</taxon>
        <taxon>Pseudomonadati</taxon>
        <taxon>Pseudomonadota</taxon>
        <taxon>Alphaproteobacteria</taxon>
        <taxon>Hyphomicrobiales</taxon>
        <taxon>Methylobacteriaceae</taxon>
        <taxon>Enterovirga</taxon>
    </lineage>
</organism>
<sequence length="132" mass="14705">MMRYVTIALAASAGFALTACQSVPQAVQAKEDLLAAAGFVPQPANTPQRQASMRKLPPNKFVQQVRNNQVVYLYADPIVCQCVYLGDQTAYGQYRQMVFQKSLADERRMTATMAQDSFDFGPWGPWGPVFVY</sequence>
<proteinExistence type="predicted"/>
<feature type="chain" id="PRO_5020770344" description="Lipoprotein" evidence="1">
    <location>
        <begin position="19"/>
        <end position="132"/>
    </location>
</feature>
<name>A0A4R7C880_9HYPH</name>
<evidence type="ECO:0000313" key="2">
    <source>
        <dbReference type="EMBL" id="TDR93046.1"/>
    </source>
</evidence>
<keyword evidence="3" id="KW-1185">Reference proteome</keyword>
<feature type="signal peptide" evidence="1">
    <location>
        <begin position="1"/>
        <end position="18"/>
    </location>
</feature>
<evidence type="ECO:0000256" key="1">
    <source>
        <dbReference type="SAM" id="SignalP"/>
    </source>
</evidence>
<dbReference type="AlphaFoldDB" id="A0A4R7C880"/>
<dbReference type="Proteomes" id="UP000295122">
    <property type="component" value="Unassembled WGS sequence"/>
</dbReference>
<dbReference type="RefSeq" id="WP_245512762.1">
    <property type="nucleotide sequence ID" value="NZ_SNZR01000011.1"/>
</dbReference>
<protein>
    <recommendedName>
        <fullName evidence="4">Lipoprotein</fullName>
    </recommendedName>
</protein>
<accession>A0A4R7C880</accession>
<evidence type="ECO:0008006" key="4">
    <source>
        <dbReference type="Google" id="ProtNLM"/>
    </source>
</evidence>
<evidence type="ECO:0000313" key="3">
    <source>
        <dbReference type="Proteomes" id="UP000295122"/>
    </source>
</evidence>
<reference evidence="2 3" key="1">
    <citation type="submission" date="2019-03" db="EMBL/GenBank/DDBJ databases">
        <title>Genomic Encyclopedia of Type Strains, Phase IV (KMG-IV): sequencing the most valuable type-strain genomes for metagenomic binning, comparative biology and taxonomic classification.</title>
        <authorList>
            <person name="Goeker M."/>
        </authorList>
    </citation>
    <scope>NUCLEOTIDE SEQUENCE [LARGE SCALE GENOMIC DNA]</scope>
    <source>
        <strain evidence="2 3">DSM 25903</strain>
    </source>
</reference>
<comment type="caution">
    <text evidence="2">The sequence shown here is derived from an EMBL/GenBank/DDBJ whole genome shotgun (WGS) entry which is preliminary data.</text>
</comment>
<keyword evidence="1" id="KW-0732">Signal</keyword>
<gene>
    <name evidence="2" type="ORF">EV668_0294</name>
</gene>
<dbReference type="EMBL" id="SNZR01000011">
    <property type="protein sequence ID" value="TDR93046.1"/>
    <property type="molecule type" value="Genomic_DNA"/>
</dbReference>
<dbReference type="PROSITE" id="PS51257">
    <property type="entry name" value="PROKAR_LIPOPROTEIN"/>
    <property type="match status" value="1"/>
</dbReference>